<organism evidence="1 2">
    <name type="scientific">Actinomyces johnsonii F0510</name>
    <dbReference type="NCBI Taxonomy" id="1227262"/>
    <lineage>
        <taxon>Bacteria</taxon>
        <taxon>Bacillati</taxon>
        <taxon>Actinomycetota</taxon>
        <taxon>Actinomycetes</taxon>
        <taxon>Actinomycetales</taxon>
        <taxon>Actinomycetaceae</taxon>
        <taxon>Actinomyces</taxon>
    </lineage>
</organism>
<comment type="caution">
    <text evidence="1">The sequence shown here is derived from an EMBL/GenBank/DDBJ whole genome shotgun (WGS) entry which is preliminary data.</text>
</comment>
<gene>
    <name evidence="1" type="ORF">HMPREF1549_02637</name>
</gene>
<accession>U1PI69</accession>
<dbReference type="HOGENOM" id="CLU_2152907_0_0_11"/>
<name>U1PI69_9ACTO</name>
<evidence type="ECO:0000313" key="2">
    <source>
        <dbReference type="Proteomes" id="UP000016498"/>
    </source>
</evidence>
<sequence>MGAVIAWWPAGMEGAALALLEAPALDCAAVLAPLGVAVGATEDVCPLDPVEPADEGVPWEQPARTSAMVRTRAARVALMISPQSGRYCDVTLPVLSRDGASGNRLARRRSV</sequence>
<proteinExistence type="predicted"/>
<evidence type="ECO:0000313" key="1">
    <source>
        <dbReference type="EMBL" id="ERH16110.1"/>
    </source>
</evidence>
<reference evidence="1 2" key="1">
    <citation type="submission" date="2013-06" db="EMBL/GenBank/DDBJ databases">
        <authorList>
            <person name="Weinstock G."/>
            <person name="Sodergren E."/>
            <person name="Lobos E.A."/>
            <person name="Fulton L."/>
            <person name="Fulton R."/>
            <person name="Courtney L."/>
            <person name="Fronick C."/>
            <person name="O'Laughlin M."/>
            <person name="Godfrey J."/>
            <person name="Wilson R.M."/>
            <person name="Miner T."/>
            <person name="Farmer C."/>
            <person name="Delehaunty K."/>
            <person name="Cordes M."/>
            <person name="Minx P."/>
            <person name="Tomlinson C."/>
            <person name="Chen J."/>
            <person name="Wollam A."/>
            <person name="Pepin K.H."/>
            <person name="Bhonagiri V."/>
            <person name="Zhang X."/>
            <person name="Warren W."/>
            <person name="Mitreva M."/>
            <person name="Mardis E.R."/>
            <person name="Wilson R.K."/>
        </authorList>
    </citation>
    <scope>NUCLEOTIDE SEQUENCE [LARGE SCALE GENOMIC DNA]</scope>
    <source>
        <strain evidence="1 2">F0510</strain>
    </source>
</reference>
<dbReference type="AlphaFoldDB" id="U1PI69"/>
<dbReference type="Proteomes" id="UP000016498">
    <property type="component" value="Unassembled WGS sequence"/>
</dbReference>
<dbReference type="EMBL" id="AWSD01000309">
    <property type="protein sequence ID" value="ERH16110.1"/>
    <property type="molecule type" value="Genomic_DNA"/>
</dbReference>
<protein>
    <submittedName>
        <fullName evidence="1">Uncharacterized protein</fullName>
    </submittedName>
</protein>